<dbReference type="GO" id="GO:0050126">
    <property type="term" value="F:N-carbamoylputrescine amidase activity"/>
    <property type="evidence" value="ECO:0007669"/>
    <property type="project" value="TreeGrafter"/>
</dbReference>
<dbReference type="InterPro" id="IPR036526">
    <property type="entry name" value="C-N_Hydrolase_sf"/>
</dbReference>
<name>A0AAE5LJE6_9VIBR</name>
<dbReference type="Gene3D" id="3.60.110.10">
    <property type="entry name" value="Carbon-nitrogen hydrolase"/>
    <property type="match status" value="1"/>
</dbReference>
<dbReference type="Pfam" id="PF00795">
    <property type="entry name" value="CN_hydrolase"/>
    <property type="match status" value="1"/>
</dbReference>
<evidence type="ECO:0000313" key="3">
    <source>
        <dbReference type="EMBL" id="NOI82547.1"/>
    </source>
</evidence>
<keyword evidence="1 3" id="KW-0378">Hydrolase</keyword>
<organism evidence="3 4">
    <name type="scientific">Vibrio tubiashii</name>
    <dbReference type="NCBI Taxonomy" id="29498"/>
    <lineage>
        <taxon>Bacteria</taxon>
        <taxon>Pseudomonadati</taxon>
        <taxon>Pseudomonadota</taxon>
        <taxon>Gammaproteobacteria</taxon>
        <taxon>Vibrionales</taxon>
        <taxon>Vibrionaceae</taxon>
        <taxon>Vibrio</taxon>
        <taxon>Vibrio oreintalis group</taxon>
    </lineage>
</organism>
<evidence type="ECO:0000259" key="2">
    <source>
        <dbReference type="PROSITE" id="PS50263"/>
    </source>
</evidence>
<dbReference type="RefSeq" id="WP_171324283.1">
    <property type="nucleotide sequence ID" value="NZ_JBFOMF010000113.1"/>
</dbReference>
<feature type="domain" description="CN hydrolase" evidence="2">
    <location>
        <begin position="5"/>
        <end position="240"/>
    </location>
</feature>
<dbReference type="SUPFAM" id="SSF56317">
    <property type="entry name" value="Carbon-nitrogen hydrolase"/>
    <property type="match status" value="1"/>
</dbReference>
<dbReference type="AlphaFoldDB" id="A0AAE5LJE6"/>
<dbReference type="PROSITE" id="PS50263">
    <property type="entry name" value="CN_HYDROLASE"/>
    <property type="match status" value="1"/>
</dbReference>
<gene>
    <name evidence="3" type="ORF">F0237_17905</name>
</gene>
<dbReference type="EMBL" id="VTXO01000008">
    <property type="protein sequence ID" value="NOI82547.1"/>
    <property type="molecule type" value="Genomic_DNA"/>
</dbReference>
<sequence length="248" mass="26814">MKESLTVSLAQVPVVKGDIMGNLEHHIKMIKQSSCHNANVVVFPELSLTGYELDLASELALSPEAHSFKQLSQASIENEIIVVAGCPLIADKSSKPTIGAVVCFPNGTVNFYSKQYLHDGEDEYCATGDKDYLFKVNGYQVALAICADFVEPNHSQRAKDLGADIYLVSALISETGFAADAKILSDIALAHRIPVLLSNHISMTGGWDVCGNNSIWNSRGEWVSSSASKNSGLLVCTIQDEKIKVVRV</sequence>
<dbReference type="Proteomes" id="UP000572722">
    <property type="component" value="Unassembled WGS sequence"/>
</dbReference>
<proteinExistence type="predicted"/>
<evidence type="ECO:0000313" key="4">
    <source>
        <dbReference type="Proteomes" id="UP000572722"/>
    </source>
</evidence>
<accession>A0AAE5LJE6</accession>
<dbReference type="GO" id="GO:0033388">
    <property type="term" value="P:putrescine biosynthetic process from arginine"/>
    <property type="evidence" value="ECO:0007669"/>
    <property type="project" value="TreeGrafter"/>
</dbReference>
<reference evidence="3 4" key="1">
    <citation type="submission" date="2019-08" db="EMBL/GenBank/DDBJ databases">
        <title>Draft genome sequencing and comparative genomics of hatchery-associated Vibrios.</title>
        <authorList>
            <person name="Kehlet-Delgado H."/>
            <person name="Mueller R.S."/>
        </authorList>
    </citation>
    <scope>NUCLEOTIDE SEQUENCE [LARGE SCALE GENOMIC DNA]</scope>
    <source>
        <strain evidence="3 4">01-65-5-1</strain>
    </source>
</reference>
<evidence type="ECO:0000256" key="1">
    <source>
        <dbReference type="ARBA" id="ARBA00022801"/>
    </source>
</evidence>
<dbReference type="PANTHER" id="PTHR43674">
    <property type="entry name" value="NITRILASE C965.09-RELATED"/>
    <property type="match status" value="1"/>
</dbReference>
<dbReference type="InterPro" id="IPR050345">
    <property type="entry name" value="Aliph_Amidase/BUP"/>
</dbReference>
<dbReference type="InterPro" id="IPR003010">
    <property type="entry name" value="C-N_Hydrolase"/>
</dbReference>
<dbReference type="PANTHER" id="PTHR43674:SF2">
    <property type="entry name" value="BETA-UREIDOPROPIONASE"/>
    <property type="match status" value="1"/>
</dbReference>
<comment type="caution">
    <text evidence="3">The sequence shown here is derived from an EMBL/GenBank/DDBJ whole genome shotgun (WGS) entry which is preliminary data.</text>
</comment>
<dbReference type="CDD" id="cd07197">
    <property type="entry name" value="nitrilase"/>
    <property type="match status" value="1"/>
</dbReference>
<protein>
    <submittedName>
        <fullName evidence="3">Carbon-nitrogen hydrolase family protein</fullName>
    </submittedName>
</protein>